<dbReference type="Proteomes" id="UP001165960">
    <property type="component" value="Unassembled WGS sequence"/>
</dbReference>
<accession>A0ACC2UDG7</accession>
<comment type="caution">
    <text evidence="1">The sequence shown here is derived from an EMBL/GenBank/DDBJ whole genome shotgun (WGS) entry which is preliminary data.</text>
</comment>
<gene>
    <name evidence="1" type="ORF">DSO57_1017105</name>
</gene>
<evidence type="ECO:0000313" key="2">
    <source>
        <dbReference type="Proteomes" id="UP001165960"/>
    </source>
</evidence>
<name>A0ACC2UDG7_9FUNG</name>
<reference evidence="1" key="1">
    <citation type="submission" date="2022-04" db="EMBL/GenBank/DDBJ databases">
        <title>Genome of the entomopathogenic fungus Entomophthora muscae.</title>
        <authorList>
            <person name="Elya C."/>
            <person name="Lovett B.R."/>
            <person name="Lee E."/>
            <person name="Macias A.M."/>
            <person name="Hajek A.E."/>
            <person name="De Bivort B.L."/>
            <person name="Kasson M.T."/>
            <person name="De Fine Licht H.H."/>
            <person name="Stajich J.E."/>
        </authorList>
    </citation>
    <scope>NUCLEOTIDE SEQUENCE</scope>
    <source>
        <strain evidence="1">Berkeley</strain>
    </source>
</reference>
<organism evidence="1 2">
    <name type="scientific">Entomophthora muscae</name>
    <dbReference type="NCBI Taxonomy" id="34485"/>
    <lineage>
        <taxon>Eukaryota</taxon>
        <taxon>Fungi</taxon>
        <taxon>Fungi incertae sedis</taxon>
        <taxon>Zoopagomycota</taxon>
        <taxon>Entomophthoromycotina</taxon>
        <taxon>Entomophthoromycetes</taxon>
        <taxon>Entomophthorales</taxon>
        <taxon>Entomophthoraceae</taxon>
        <taxon>Entomophthora</taxon>
    </lineage>
</organism>
<evidence type="ECO:0000313" key="1">
    <source>
        <dbReference type="EMBL" id="KAJ9085105.1"/>
    </source>
</evidence>
<keyword evidence="2" id="KW-1185">Reference proteome</keyword>
<proteinExistence type="predicted"/>
<protein>
    <submittedName>
        <fullName evidence="1">Uncharacterized protein</fullName>
    </submittedName>
</protein>
<dbReference type="EMBL" id="QTSX02000781">
    <property type="protein sequence ID" value="KAJ9085105.1"/>
    <property type="molecule type" value="Genomic_DNA"/>
</dbReference>
<sequence>MVYMDAMWHITSNIKLSYFKNMAISFKSSLFLMLYTFQKYMLNNSLVALNFKPWVPGFLAGSIPNFSGSAPNQPDSKLMSRLCSHCSAGFPKPAISYINDPILPELYMEPLCL</sequence>